<dbReference type="Gene3D" id="1.20.1560.10">
    <property type="entry name" value="ABC transporter type 1, transmembrane domain"/>
    <property type="match status" value="1"/>
</dbReference>
<dbReference type="GO" id="GO:0008234">
    <property type="term" value="F:cysteine-type peptidase activity"/>
    <property type="evidence" value="ECO:0007669"/>
    <property type="project" value="UniProtKB-KW"/>
</dbReference>
<protein>
    <submittedName>
        <fullName evidence="13">ABC transporter ATP-binding protein</fullName>
    </submittedName>
</protein>
<dbReference type="SUPFAM" id="SSF90123">
    <property type="entry name" value="ABC transporter transmembrane region"/>
    <property type="match status" value="1"/>
</dbReference>
<dbReference type="PROSITE" id="PS00211">
    <property type="entry name" value="ABC_TRANSPORTER_1"/>
    <property type="match status" value="1"/>
</dbReference>
<keyword evidence="6" id="KW-0788">Thiol protease</keyword>
<dbReference type="PROSITE" id="PS50893">
    <property type="entry name" value="ABC_TRANSPORTER_2"/>
    <property type="match status" value="1"/>
</dbReference>
<dbReference type="PANTHER" id="PTHR24221:SF654">
    <property type="entry name" value="ATP-BINDING CASSETTE SUB-FAMILY B MEMBER 6"/>
    <property type="match status" value="1"/>
</dbReference>
<keyword evidence="9 10" id="KW-0472">Membrane</keyword>
<dbReference type="EMBL" id="JACXAI010000001">
    <property type="protein sequence ID" value="MBD1378839.1"/>
    <property type="molecule type" value="Genomic_DNA"/>
</dbReference>
<dbReference type="InterPro" id="IPR003593">
    <property type="entry name" value="AAA+_ATPase"/>
</dbReference>
<evidence type="ECO:0000259" key="12">
    <source>
        <dbReference type="PROSITE" id="PS50929"/>
    </source>
</evidence>
<feature type="transmembrane region" description="Helical" evidence="10">
    <location>
        <begin position="172"/>
        <end position="192"/>
    </location>
</feature>
<dbReference type="InterPro" id="IPR011527">
    <property type="entry name" value="ABC1_TM_dom"/>
</dbReference>
<keyword evidence="6" id="KW-0378">Hydrolase</keyword>
<comment type="subcellular location">
    <subcellularLocation>
        <location evidence="1">Cell membrane</location>
        <topology evidence="1">Multi-pass membrane protein</topology>
    </subcellularLocation>
</comment>
<keyword evidence="5" id="KW-0547">Nucleotide-binding</keyword>
<evidence type="ECO:0000256" key="5">
    <source>
        <dbReference type="ARBA" id="ARBA00022741"/>
    </source>
</evidence>
<keyword evidence="6" id="KW-0645">Protease</keyword>
<evidence type="ECO:0000313" key="14">
    <source>
        <dbReference type="Proteomes" id="UP000626844"/>
    </source>
</evidence>
<dbReference type="RefSeq" id="WP_191154906.1">
    <property type="nucleotide sequence ID" value="NZ_JACXAI010000001.1"/>
</dbReference>
<proteinExistence type="predicted"/>
<dbReference type="GO" id="GO:0140359">
    <property type="term" value="F:ABC-type transporter activity"/>
    <property type="evidence" value="ECO:0007669"/>
    <property type="project" value="InterPro"/>
</dbReference>
<keyword evidence="3" id="KW-1003">Cell membrane</keyword>
<evidence type="ECO:0000256" key="1">
    <source>
        <dbReference type="ARBA" id="ARBA00004651"/>
    </source>
</evidence>
<evidence type="ECO:0000256" key="8">
    <source>
        <dbReference type="ARBA" id="ARBA00022989"/>
    </source>
</evidence>
<dbReference type="InterPro" id="IPR036640">
    <property type="entry name" value="ABC1_TM_sf"/>
</dbReference>
<dbReference type="InterPro" id="IPR017871">
    <property type="entry name" value="ABC_transporter-like_CS"/>
</dbReference>
<sequence>MKQILYLVKQLHQHTGKILYLNLIGMILISLFEGIGLLLIIPLIGMTGMMTIGQGENSQAGYFSNLFNPIPGEIGILIILGIYVLLLVGQSFFQHKQIILNAKIQQSFLRHLREKTYKSIMLANWEFFLKNRKTDISNSMTTELARVSSMISLFLQFLAAFVFTLIQIGFAIWFSAKITGFVLLFGFILLFFSRKFIKKASALGGKTTKLSQSYLSGITDHINGIKDIKSNTLENQHISWFHNLCKRMENNVIEIIRLRTVSQLRYKVASSVLLAVFVYFSIQLFQSQPAQLMLIVLIFARLWPRFAGIQSNLETMSSMLPSLHSLLDLQNDSDSAREINNGEHFQNAGRLQIKKEMTCQDVYFRYKKDSSIYALKNINVTIPANKMTAVVGPSGAGKSTLIDILMGLNKPDKGRVMVDGTLLSEDNLLALRSAISYVPQDPFLFNATIRENLSLVDEEATEEQLWEALKFSSAADFVNKLPLGLDTMIGDRGIRLSGGERQRLVLARAILRKPSILVLDEATSALDTENEKKIQEALEELKGKMTIIVIAHRLSTIRHADQVLVLDQGEIVQTGGFNQLAKEKKSMFHHLLNNQLEVN</sequence>
<evidence type="ECO:0000256" key="3">
    <source>
        <dbReference type="ARBA" id="ARBA00022475"/>
    </source>
</evidence>
<dbReference type="InterPro" id="IPR039421">
    <property type="entry name" value="Type_1_exporter"/>
</dbReference>
<dbReference type="PROSITE" id="PS50929">
    <property type="entry name" value="ABC_TM1F"/>
    <property type="match status" value="1"/>
</dbReference>
<gene>
    <name evidence="13" type="ORF">IC621_01235</name>
</gene>
<dbReference type="AlphaFoldDB" id="A0A926N8V6"/>
<dbReference type="Proteomes" id="UP000626844">
    <property type="component" value="Unassembled WGS sequence"/>
</dbReference>
<feature type="transmembrane region" description="Helical" evidence="10">
    <location>
        <begin position="266"/>
        <end position="285"/>
    </location>
</feature>
<feature type="transmembrane region" description="Helical" evidence="10">
    <location>
        <begin position="20"/>
        <end position="44"/>
    </location>
</feature>
<dbReference type="FunFam" id="3.40.50.300:FF:000299">
    <property type="entry name" value="ABC transporter ATP-binding protein/permease"/>
    <property type="match status" value="1"/>
</dbReference>
<feature type="transmembrane region" description="Helical" evidence="10">
    <location>
        <begin position="147"/>
        <end position="166"/>
    </location>
</feature>
<name>A0A926N8V6_9BACI</name>
<evidence type="ECO:0000256" key="6">
    <source>
        <dbReference type="ARBA" id="ARBA00022807"/>
    </source>
</evidence>
<comment type="caution">
    <text evidence="13">The sequence shown here is derived from an EMBL/GenBank/DDBJ whole genome shotgun (WGS) entry which is preliminary data.</text>
</comment>
<dbReference type="PANTHER" id="PTHR24221">
    <property type="entry name" value="ATP-BINDING CASSETTE SUB-FAMILY B"/>
    <property type="match status" value="1"/>
</dbReference>
<evidence type="ECO:0000256" key="4">
    <source>
        <dbReference type="ARBA" id="ARBA00022692"/>
    </source>
</evidence>
<evidence type="ECO:0000256" key="10">
    <source>
        <dbReference type="SAM" id="Phobius"/>
    </source>
</evidence>
<evidence type="ECO:0000259" key="11">
    <source>
        <dbReference type="PROSITE" id="PS50893"/>
    </source>
</evidence>
<feature type="transmembrane region" description="Helical" evidence="10">
    <location>
        <begin position="74"/>
        <end position="93"/>
    </location>
</feature>
<evidence type="ECO:0000256" key="2">
    <source>
        <dbReference type="ARBA" id="ARBA00022448"/>
    </source>
</evidence>
<dbReference type="SUPFAM" id="SSF52540">
    <property type="entry name" value="P-loop containing nucleoside triphosphate hydrolases"/>
    <property type="match status" value="1"/>
</dbReference>
<feature type="domain" description="ABC transporter" evidence="11">
    <location>
        <begin position="357"/>
        <end position="593"/>
    </location>
</feature>
<keyword evidence="8 10" id="KW-1133">Transmembrane helix</keyword>
<keyword evidence="7 13" id="KW-0067">ATP-binding</keyword>
<keyword evidence="2" id="KW-0813">Transport</keyword>
<evidence type="ECO:0000256" key="9">
    <source>
        <dbReference type="ARBA" id="ARBA00023136"/>
    </source>
</evidence>
<dbReference type="GO" id="GO:0016887">
    <property type="term" value="F:ATP hydrolysis activity"/>
    <property type="evidence" value="ECO:0007669"/>
    <property type="project" value="InterPro"/>
</dbReference>
<dbReference type="GO" id="GO:0034040">
    <property type="term" value="F:ATPase-coupled lipid transmembrane transporter activity"/>
    <property type="evidence" value="ECO:0007669"/>
    <property type="project" value="TreeGrafter"/>
</dbReference>
<reference evidence="13" key="1">
    <citation type="submission" date="2020-09" db="EMBL/GenBank/DDBJ databases">
        <title>A novel bacterium of genus Bacillus, isolated from South China Sea.</title>
        <authorList>
            <person name="Huang H."/>
            <person name="Mo K."/>
            <person name="Hu Y."/>
        </authorList>
    </citation>
    <scope>NUCLEOTIDE SEQUENCE</scope>
    <source>
        <strain evidence="13">IB182487</strain>
    </source>
</reference>
<dbReference type="GO" id="GO:0005886">
    <property type="term" value="C:plasma membrane"/>
    <property type="evidence" value="ECO:0007669"/>
    <property type="project" value="UniProtKB-SubCell"/>
</dbReference>
<evidence type="ECO:0000313" key="13">
    <source>
        <dbReference type="EMBL" id="MBD1378839.1"/>
    </source>
</evidence>
<dbReference type="GO" id="GO:0005524">
    <property type="term" value="F:ATP binding"/>
    <property type="evidence" value="ECO:0007669"/>
    <property type="project" value="UniProtKB-KW"/>
</dbReference>
<keyword evidence="4 10" id="KW-0812">Transmembrane</keyword>
<organism evidence="13 14">
    <name type="scientific">Metabacillus arenae</name>
    <dbReference type="NCBI Taxonomy" id="2771434"/>
    <lineage>
        <taxon>Bacteria</taxon>
        <taxon>Bacillati</taxon>
        <taxon>Bacillota</taxon>
        <taxon>Bacilli</taxon>
        <taxon>Bacillales</taxon>
        <taxon>Bacillaceae</taxon>
        <taxon>Metabacillus</taxon>
    </lineage>
</organism>
<evidence type="ECO:0000256" key="7">
    <source>
        <dbReference type="ARBA" id="ARBA00022840"/>
    </source>
</evidence>
<dbReference type="InterPro" id="IPR027417">
    <property type="entry name" value="P-loop_NTPase"/>
</dbReference>
<dbReference type="InterPro" id="IPR003439">
    <property type="entry name" value="ABC_transporter-like_ATP-bd"/>
</dbReference>
<keyword evidence="14" id="KW-1185">Reference proteome</keyword>
<feature type="domain" description="ABC transmembrane type-1" evidence="12">
    <location>
        <begin position="23"/>
        <end position="318"/>
    </location>
</feature>
<dbReference type="Gene3D" id="3.40.50.300">
    <property type="entry name" value="P-loop containing nucleotide triphosphate hydrolases"/>
    <property type="match status" value="1"/>
</dbReference>
<dbReference type="Pfam" id="PF00005">
    <property type="entry name" value="ABC_tran"/>
    <property type="match status" value="1"/>
</dbReference>
<dbReference type="Pfam" id="PF00664">
    <property type="entry name" value="ABC_membrane"/>
    <property type="match status" value="1"/>
</dbReference>
<dbReference type="SMART" id="SM00382">
    <property type="entry name" value="AAA"/>
    <property type="match status" value="1"/>
</dbReference>
<accession>A0A926N8V6</accession>